<evidence type="ECO:0000256" key="1">
    <source>
        <dbReference type="SAM" id="MobiDB-lite"/>
    </source>
</evidence>
<dbReference type="InParanoid" id="A0A1Y2BA88"/>
<keyword evidence="3" id="KW-1185">Reference proteome</keyword>
<evidence type="ECO:0000313" key="2">
    <source>
        <dbReference type="EMBL" id="ORY31771.1"/>
    </source>
</evidence>
<evidence type="ECO:0000313" key="3">
    <source>
        <dbReference type="Proteomes" id="UP000193986"/>
    </source>
</evidence>
<sequence>MLPPSTNDSSTQPTHALHINTDFAKRPSSGESNSAGSSATFLATEESAPVALDRLGSPELQDRSDDCDNWNGSTAVTTPLSPYTPAGSLGKRSGLHLNNQEISDLYSGLNAALTRNTEESAASSEQLIPRPISSFWLPSDTDHDDRSSSGHLGVGDETKPETRWSPMTKIRSFFSVMGKTQVKRRIGTSNQESQQTNKPSLPSLLEITGQELSEAKEEAVLLQDLSDSLARPFFGRLTKPVTLAMTVSQS</sequence>
<gene>
    <name evidence="2" type="ORF">BCR39DRAFT_79244</name>
</gene>
<comment type="caution">
    <text evidence="2">The sequence shown here is derived from an EMBL/GenBank/DDBJ whole genome shotgun (WGS) entry which is preliminary data.</text>
</comment>
<feature type="compositionally biased region" description="Low complexity" evidence="1">
    <location>
        <begin position="29"/>
        <end position="39"/>
    </location>
</feature>
<protein>
    <submittedName>
        <fullName evidence="2">Uncharacterized protein</fullName>
    </submittedName>
</protein>
<reference evidence="2 3" key="1">
    <citation type="submission" date="2016-07" db="EMBL/GenBank/DDBJ databases">
        <title>Pervasive Adenine N6-methylation of Active Genes in Fungi.</title>
        <authorList>
            <consortium name="DOE Joint Genome Institute"/>
            <person name="Mondo S.J."/>
            <person name="Dannebaum R.O."/>
            <person name="Kuo R.C."/>
            <person name="Labutti K."/>
            <person name="Haridas S."/>
            <person name="Kuo A."/>
            <person name="Salamov A."/>
            <person name="Ahrendt S.R."/>
            <person name="Lipzen A."/>
            <person name="Sullivan W."/>
            <person name="Andreopoulos W.B."/>
            <person name="Clum A."/>
            <person name="Lindquist E."/>
            <person name="Daum C."/>
            <person name="Ramamoorthy G.K."/>
            <person name="Gryganskyi A."/>
            <person name="Culley D."/>
            <person name="Magnuson J.K."/>
            <person name="James T.Y."/>
            <person name="O'Malley M.A."/>
            <person name="Stajich J.E."/>
            <person name="Spatafora J.W."/>
            <person name="Visel A."/>
            <person name="Grigoriev I.V."/>
        </authorList>
    </citation>
    <scope>NUCLEOTIDE SEQUENCE [LARGE SCALE GENOMIC DNA]</scope>
    <source>
        <strain evidence="2 3">68-887.2</strain>
    </source>
</reference>
<feature type="compositionally biased region" description="Polar residues" evidence="1">
    <location>
        <begin position="70"/>
        <end position="81"/>
    </location>
</feature>
<accession>A0A1Y2BA88</accession>
<proteinExistence type="predicted"/>
<feature type="compositionally biased region" description="Basic and acidic residues" evidence="1">
    <location>
        <begin position="140"/>
        <end position="162"/>
    </location>
</feature>
<dbReference type="Proteomes" id="UP000193986">
    <property type="component" value="Unassembled WGS sequence"/>
</dbReference>
<feature type="region of interest" description="Disordered" evidence="1">
    <location>
        <begin position="133"/>
        <end position="165"/>
    </location>
</feature>
<dbReference type="AlphaFoldDB" id="A0A1Y2BA88"/>
<organism evidence="2 3">
    <name type="scientific">Naematelia encephala</name>
    <dbReference type="NCBI Taxonomy" id="71784"/>
    <lineage>
        <taxon>Eukaryota</taxon>
        <taxon>Fungi</taxon>
        <taxon>Dikarya</taxon>
        <taxon>Basidiomycota</taxon>
        <taxon>Agaricomycotina</taxon>
        <taxon>Tremellomycetes</taxon>
        <taxon>Tremellales</taxon>
        <taxon>Naemateliaceae</taxon>
        <taxon>Naematelia</taxon>
    </lineage>
</organism>
<name>A0A1Y2BA88_9TREE</name>
<feature type="compositionally biased region" description="Polar residues" evidence="1">
    <location>
        <begin position="1"/>
        <end position="14"/>
    </location>
</feature>
<dbReference type="EMBL" id="MCFC01000013">
    <property type="protein sequence ID" value="ORY31771.1"/>
    <property type="molecule type" value="Genomic_DNA"/>
</dbReference>
<feature type="region of interest" description="Disordered" evidence="1">
    <location>
        <begin position="1"/>
        <end position="95"/>
    </location>
</feature>